<evidence type="ECO:0000256" key="4">
    <source>
        <dbReference type="ARBA" id="ARBA00022692"/>
    </source>
</evidence>
<organism evidence="9 10">
    <name type="scientific">Paenibacillus gyeongsangnamensis</name>
    <dbReference type="NCBI Taxonomy" id="3388067"/>
    <lineage>
        <taxon>Bacteria</taxon>
        <taxon>Bacillati</taxon>
        <taxon>Bacillota</taxon>
        <taxon>Bacilli</taxon>
        <taxon>Bacillales</taxon>
        <taxon>Paenibacillaceae</taxon>
        <taxon>Paenibacillus</taxon>
    </lineage>
</organism>
<feature type="transmembrane region" description="Helical" evidence="7">
    <location>
        <begin position="50"/>
        <end position="67"/>
    </location>
</feature>
<dbReference type="InterPro" id="IPR020846">
    <property type="entry name" value="MFS_dom"/>
</dbReference>
<comment type="similarity">
    <text evidence="2">Belongs to the major facilitator superfamily. Sugar transporter (TC 2.A.1.1) family.</text>
</comment>
<keyword evidence="5 7" id="KW-1133">Transmembrane helix</keyword>
<evidence type="ECO:0000313" key="10">
    <source>
        <dbReference type="Proteomes" id="UP001527882"/>
    </source>
</evidence>
<dbReference type="Pfam" id="PF00083">
    <property type="entry name" value="Sugar_tr"/>
    <property type="match status" value="1"/>
</dbReference>
<comment type="subcellular location">
    <subcellularLocation>
        <location evidence="1">Cell membrane</location>
        <topology evidence="1">Multi-pass membrane protein</topology>
    </subcellularLocation>
</comment>
<dbReference type="PROSITE" id="PS50850">
    <property type="entry name" value="MFS"/>
    <property type="match status" value="1"/>
</dbReference>
<feature type="transmembrane region" description="Helical" evidence="7">
    <location>
        <begin position="24"/>
        <end position="44"/>
    </location>
</feature>
<dbReference type="InterPro" id="IPR036259">
    <property type="entry name" value="MFS_trans_sf"/>
</dbReference>
<feature type="domain" description="Major facilitator superfamily (MFS) profile" evidence="8">
    <location>
        <begin position="1"/>
        <end position="77"/>
    </location>
</feature>
<evidence type="ECO:0000313" key="9">
    <source>
        <dbReference type="EMBL" id="MCZ8511734.1"/>
    </source>
</evidence>
<keyword evidence="10" id="KW-1185">Reference proteome</keyword>
<dbReference type="EMBL" id="JAQAGZ010000002">
    <property type="protein sequence ID" value="MCZ8511734.1"/>
    <property type="molecule type" value="Genomic_DNA"/>
</dbReference>
<protein>
    <submittedName>
        <fullName evidence="9">MFS transporter</fullName>
    </submittedName>
</protein>
<dbReference type="InterPro" id="IPR005829">
    <property type="entry name" value="Sugar_transporter_CS"/>
</dbReference>
<accession>A0ABT4Q4E0</accession>
<keyword evidence="4 7" id="KW-0812">Transmembrane</keyword>
<evidence type="ECO:0000256" key="2">
    <source>
        <dbReference type="ARBA" id="ARBA00010992"/>
    </source>
</evidence>
<proteinExistence type="inferred from homology"/>
<evidence type="ECO:0000256" key="1">
    <source>
        <dbReference type="ARBA" id="ARBA00004651"/>
    </source>
</evidence>
<keyword evidence="6 7" id="KW-0472">Membrane</keyword>
<comment type="caution">
    <text evidence="9">The sequence shown here is derived from an EMBL/GenBank/DDBJ whole genome shotgun (WGS) entry which is preliminary data.</text>
</comment>
<evidence type="ECO:0000259" key="8">
    <source>
        <dbReference type="PROSITE" id="PS50850"/>
    </source>
</evidence>
<evidence type="ECO:0000256" key="3">
    <source>
        <dbReference type="ARBA" id="ARBA00022448"/>
    </source>
</evidence>
<evidence type="ECO:0000256" key="7">
    <source>
        <dbReference type="SAM" id="Phobius"/>
    </source>
</evidence>
<dbReference type="PANTHER" id="PTHR48022:SF2">
    <property type="entry name" value="PLASTIDIC GLUCOSE TRANSPORTER 4"/>
    <property type="match status" value="1"/>
</dbReference>
<keyword evidence="3" id="KW-0813">Transport</keyword>
<dbReference type="InterPro" id="IPR005828">
    <property type="entry name" value="MFS_sugar_transport-like"/>
</dbReference>
<reference evidence="9 10" key="1">
    <citation type="submission" date="2022-12" db="EMBL/GenBank/DDBJ databases">
        <title>Draft genome sequence of Paenibacillus sp. dW9.</title>
        <authorList>
            <person name="Choi E.-W."/>
            <person name="Kim D.-U."/>
        </authorList>
    </citation>
    <scope>NUCLEOTIDE SEQUENCE [LARGE SCALE GENOMIC DNA]</scope>
    <source>
        <strain evidence="10">dW9</strain>
    </source>
</reference>
<dbReference type="InterPro" id="IPR050360">
    <property type="entry name" value="MFS_Sugar_Transporters"/>
</dbReference>
<dbReference type="PANTHER" id="PTHR48022">
    <property type="entry name" value="PLASTIDIC GLUCOSE TRANSPORTER 4"/>
    <property type="match status" value="1"/>
</dbReference>
<name>A0ABT4Q4E0_9BACL</name>
<gene>
    <name evidence="9" type="ORF">O9H85_04715</name>
</gene>
<dbReference type="Gene3D" id="1.20.1250.20">
    <property type="entry name" value="MFS general substrate transporter like domains"/>
    <property type="match status" value="1"/>
</dbReference>
<sequence>MGTINVLVTLLAIWLIDRIGRKKLLLFGTTGMAVSMFIIAFTFFNSKGASGAASWIILLFITTYIAPHNGTPDPKWQ</sequence>
<evidence type="ECO:0000256" key="6">
    <source>
        <dbReference type="ARBA" id="ARBA00023136"/>
    </source>
</evidence>
<dbReference type="SUPFAM" id="SSF103473">
    <property type="entry name" value="MFS general substrate transporter"/>
    <property type="match status" value="1"/>
</dbReference>
<dbReference type="PROSITE" id="PS00216">
    <property type="entry name" value="SUGAR_TRANSPORT_1"/>
    <property type="match status" value="1"/>
</dbReference>
<dbReference type="Proteomes" id="UP001527882">
    <property type="component" value="Unassembled WGS sequence"/>
</dbReference>
<evidence type="ECO:0000256" key="5">
    <source>
        <dbReference type="ARBA" id="ARBA00022989"/>
    </source>
</evidence>